<feature type="region of interest" description="Disordered" evidence="1">
    <location>
        <begin position="389"/>
        <end position="489"/>
    </location>
</feature>
<dbReference type="AlphaFoldDB" id="K5WF41"/>
<dbReference type="RefSeq" id="XP_007393226.1">
    <property type="nucleotide sequence ID" value="XM_007393164.1"/>
</dbReference>
<dbReference type="GO" id="GO:0000724">
    <property type="term" value="P:double-strand break repair via homologous recombination"/>
    <property type="evidence" value="ECO:0007669"/>
    <property type="project" value="TreeGrafter"/>
</dbReference>
<dbReference type="OrthoDB" id="552194at2759"/>
<evidence type="ECO:0000313" key="2">
    <source>
        <dbReference type="EMBL" id="EKM57885.1"/>
    </source>
</evidence>
<feature type="compositionally biased region" description="Pro residues" evidence="1">
    <location>
        <begin position="547"/>
        <end position="556"/>
    </location>
</feature>
<feature type="compositionally biased region" description="Low complexity" evidence="1">
    <location>
        <begin position="592"/>
        <end position="611"/>
    </location>
</feature>
<sequence>MCDKAFTRLISARIGHTVALTSAAGRALPSPALGSALTMWTVVGPFDGEEDNKVDFKKTKLLRPGNSYVVSRKVGPLVVKHKSISRKHLVFEVAECSEEDIEDPDHVPKLTLHNTGAQARKGLHIDGTDFVVNKDGSTVLKDGDTIVALHDIVITAKWEKLACCYPPTVTDVKAEDCARLAIPVVSKPHPSVNYHLTPTYTLTPAIATSLLNTATFVKPTWLTELIAHYAPLDTPDSGKDYHVPSTSTHRPAFSPALPSSLKNHRSWEPNEARTSMLQGHRVLFVGERGREAGEDYKELVKQGGGTYECCAVQGGRKALHDVLAKAQGKGARITLVADATAMVAAVGQDEWDGIVEEVTGYGLRFISSDNLVQAVVHVDLAYIDCGASQNRATQSGSSIPDVVLNTHPEEPSAPPSLPPAGSAEAKPEPAPSPPQRKLVRRAATGQPSAEPEPSSSTTANTTPALEAATNSGEPPQEEQPFKLRRPLVRRTVTKANDNVIVGVGDTSMAMDGTTSATNDAPKPVEDLLLFRRPINLKRRHGGAAPALQPPPLPPPSQLIVERPSGDEPPHKKFRALFEESDPDRIASQLPVAQIGTSGSAASGALSSQTQTESAIRTQARARELASVPEEEEVGAEASASSGMREPQKRKARDEDEDVEMQDTDDARPVKRRGASGEPATAPPQASSSKPAAPTIFTNAANKPASSGQKPPSTGQKSHGAAAGKPDTDEAFLKAVASTKRGKKHEDDFDREFNKLRISKPEVQRVDPEEQWKVLDDFGDDNDVRGNFMVVVEMDLIRKDRREGRSGIVTDGSGRRDWEGRPNFKKFKKRAINERLRPIELILSNEDDMLGFKDEPDDNAPSFPRSESQRRLKNDPLSPVSKLQRPRRQLRDSDSEVPPPKAFRPKASRPQKKSTLFVESDPEDEDEAAVPADKDASQRDDMGSDAEISPNSTIRTETQRRSQQSGLGSRRREPAPADDDSDNEMVFKGFGAGRSQRTQRSTQRR</sequence>
<reference evidence="2 3" key="1">
    <citation type="journal article" date="2012" name="BMC Genomics">
        <title>Comparative genomics of the white-rot fungi, Phanerochaete carnosa and P. chrysosporium, to elucidate the genetic basis of the distinct wood types they colonize.</title>
        <authorList>
            <person name="Suzuki H."/>
            <person name="MacDonald J."/>
            <person name="Syed K."/>
            <person name="Salamov A."/>
            <person name="Hori C."/>
            <person name="Aerts A."/>
            <person name="Henrissat B."/>
            <person name="Wiebenga A."/>
            <person name="vanKuyk P.A."/>
            <person name="Barry K."/>
            <person name="Lindquist E."/>
            <person name="LaButti K."/>
            <person name="Lapidus A."/>
            <person name="Lucas S."/>
            <person name="Coutinho P."/>
            <person name="Gong Y."/>
            <person name="Samejima M."/>
            <person name="Mahadevan R."/>
            <person name="Abou-Zaid M."/>
            <person name="de Vries R.P."/>
            <person name="Igarashi K."/>
            <person name="Yadav J.S."/>
            <person name="Grigoriev I.V."/>
            <person name="Master E.R."/>
        </authorList>
    </citation>
    <scope>NUCLEOTIDE SEQUENCE [LARGE SCALE GENOMIC DNA]</scope>
    <source>
        <strain evidence="2 3">HHB-10118-sp</strain>
    </source>
</reference>
<feature type="compositionally biased region" description="Polar residues" evidence="1">
    <location>
        <begin position="389"/>
        <end position="398"/>
    </location>
</feature>
<gene>
    <name evidence="2" type="ORF">PHACADRAFT_206756</name>
</gene>
<keyword evidence="3" id="KW-1185">Reference proteome</keyword>
<proteinExistence type="predicted"/>
<dbReference type="KEGG" id="pco:PHACADRAFT_206756"/>
<feature type="compositionally biased region" description="Low complexity" evidence="1">
    <location>
        <begin position="678"/>
        <end position="693"/>
    </location>
</feature>
<dbReference type="STRING" id="650164.K5WF41"/>
<dbReference type="GO" id="GO:0030870">
    <property type="term" value="C:Mre11 complex"/>
    <property type="evidence" value="ECO:0007669"/>
    <property type="project" value="InterPro"/>
</dbReference>
<accession>K5WF41</accession>
<feature type="compositionally biased region" description="Low complexity" evidence="1">
    <location>
        <begin position="447"/>
        <end position="464"/>
    </location>
</feature>
<evidence type="ECO:0008006" key="4">
    <source>
        <dbReference type="Google" id="ProtNLM"/>
    </source>
</evidence>
<dbReference type="PANTHER" id="PTHR12162:SF0">
    <property type="entry name" value="NIBRIN"/>
    <property type="match status" value="1"/>
</dbReference>
<dbReference type="Gene3D" id="2.60.200.20">
    <property type="match status" value="1"/>
</dbReference>
<feature type="region of interest" description="Disordered" evidence="1">
    <location>
        <begin position="540"/>
        <end position="747"/>
    </location>
</feature>
<organism evidence="2 3">
    <name type="scientific">Phanerochaete carnosa (strain HHB-10118-sp)</name>
    <name type="common">White-rot fungus</name>
    <name type="synonym">Peniophora carnosa</name>
    <dbReference type="NCBI Taxonomy" id="650164"/>
    <lineage>
        <taxon>Eukaryota</taxon>
        <taxon>Fungi</taxon>
        <taxon>Dikarya</taxon>
        <taxon>Basidiomycota</taxon>
        <taxon>Agaricomycotina</taxon>
        <taxon>Agaricomycetes</taxon>
        <taxon>Polyporales</taxon>
        <taxon>Phanerochaetaceae</taxon>
        <taxon>Phanerochaete</taxon>
    </lineage>
</organism>
<feature type="compositionally biased region" description="Polar residues" evidence="1">
    <location>
        <begin position="695"/>
        <end position="716"/>
    </location>
</feature>
<feature type="region of interest" description="Disordered" evidence="1">
    <location>
        <begin position="844"/>
        <end position="1004"/>
    </location>
</feature>
<dbReference type="PANTHER" id="PTHR12162">
    <property type="entry name" value="NIBRIN-RELATED"/>
    <property type="match status" value="1"/>
</dbReference>
<evidence type="ECO:0000313" key="3">
    <source>
        <dbReference type="Proteomes" id="UP000008370"/>
    </source>
</evidence>
<dbReference type="GeneID" id="18912542"/>
<dbReference type="GO" id="GO:0003684">
    <property type="term" value="F:damaged DNA binding"/>
    <property type="evidence" value="ECO:0007669"/>
    <property type="project" value="TreeGrafter"/>
</dbReference>
<feature type="compositionally biased region" description="Basic and acidic residues" evidence="1">
    <location>
        <begin position="931"/>
        <end position="941"/>
    </location>
</feature>
<dbReference type="GO" id="GO:0007095">
    <property type="term" value="P:mitotic G2 DNA damage checkpoint signaling"/>
    <property type="evidence" value="ECO:0007669"/>
    <property type="project" value="InterPro"/>
</dbReference>
<dbReference type="InParanoid" id="K5WF41"/>
<protein>
    <recommendedName>
        <fullName evidence="4">FHA domain-containing protein</fullName>
    </recommendedName>
</protein>
<feature type="compositionally biased region" description="Basic residues" evidence="1">
    <location>
        <begin position="902"/>
        <end position="911"/>
    </location>
</feature>
<dbReference type="EMBL" id="JH930470">
    <property type="protein sequence ID" value="EKM57885.1"/>
    <property type="molecule type" value="Genomic_DNA"/>
</dbReference>
<name>K5WF41_PHACS</name>
<dbReference type="InterPro" id="IPR040227">
    <property type="entry name" value="Nibrin-rel"/>
</dbReference>
<dbReference type="Proteomes" id="UP000008370">
    <property type="component" value="Unassembled WGS sequence"/>
</dbReference>
<feature type="compositionally biased region" description="Low complexity" evidence="1">
    <location>
        <begin position="993"/>
        <end position="1004"/>
    </location>
</feature>
<dbReference type="HOGENOM" id="CLU_007603_0_0_1"/>
<evidence type="ECO:0000256" key="1">
    <source>
        <dbReference type="SAM" id="MobiDB-lite"/>
    </source>
</evidence>
<feature type="compositionally biased region" description="Acidic residues" evidence="1">
    <location>
        <begin position="654"/>
        <end position="663"/>
    </location>
</feature>
<feature type="region of interest" description="Disordered" evidence="1">
    <location>
        <begin position="801"/>
        <end position="820"/>
    </location>
</feature>